<protein>
    <submittedName>
        <fullName evidence="6">Putative poly(Glycerol-phosphate) alpha-glucosyltransferase</fullName>
        <ecNumber evidence="6">2.4.1.52</ecNumber>
    </submittedName>
</protein>
<sequence>MSRLKILAVIPHLIRPSEVWMYRQLQVFRHQDLHIIAGHRHQHEQFDLTGIPITTVPESMNNPLRGLRRHWDRIRFPGMQGTRYGQHQRQWFREQVCRIRPDAIHCQYGTVGLSTLDAVAGLNIPVFVQFNGDGLSCLVHRRRGRERMVRSIGNFAGLITVARYQQQWLLRRGATPEHVALIPYGAPLEPDATSIRPQRSNCQFLAVGRLCEMKSPLNLIRAFALCQSLHPASRLTIIGDGPMRGETENLIQRLGLKDHVTLQGVQPAEVVRRQMLQADVFVQHSVTAANGMMEGWPVAIGEAMSRGLPVVATRHAGICEQVTQDVNGYLCDEFDWSDMGRCMADLAGNAMKRQTFGRQALRLSLDARVQTHTQLDFIRKRLGVSRQSQRPSTLQQAA</sequence>
<evidence type="ECO:0000256" key="2">
    <source>
        <dbReference type="ARBA" id="ARBA00022676"/>
    </source>
</evidence>
<dbReference type="RefSeq" id="WP_146440362.1">
    <property type="nucleotide sequence ID" value="NZ_SJPL01000001.1"/>
</dbReference>
<comment type="similarity">
    <text evidence="1">Belongs to the glycosyltransferase group 1 family. Glycosyltransferase 4 subfamily.</text>
</comment>
<dbReference type="Proteomes" id="UP000317238">
    <property type="component" value="Unassembled WGS sequence"/>
</dbReference>
<keyword evidence="7" id="KW-1185">Reference proteome</keyword>
<proteinExistence type="inferred from homology"/>
<evidence type="ECO:0000313" key="7">
    <source>
        <dbReference type="Proteomes" id="UP000317238"/>
    </source>
</evidence>
<dbReference type="OrthoDB" id="73743at2"/>
<organism evidence="6 7">
    <name type="scientific">Crateriforma conspicua</name>
    <dbReference type="NCBI Taxonomy" id="2527996"/>
    <lineage>
        <taxon>Bacteria</taxon>
        <taxon>Pseudomonadati</taxon>
        <taxon>Planctomycetota</taxon>
        <taxon>Planctomycetia</taxon>
        <taxon>Planctomycetales</taxon>
        <taxon>Planctomycetaceae</taxon>
        <taxon>Crateriforma</taxon>
    </lineage>
</organism>
<dbReference type="InterPro" id="IPR028098">
    <property type="entry name" value="Glyco_trans_4-like_N"/>
</dbReference>
<keyword evidence="3 6" id="KW-0808">Transferase</keyword>
<gene>
    <name evidence="6" type="primary">tagE</name>
    <name evidence="6" type="ORF">Pan14r_48400</name>
</gene>
<evidence type="ECO:0000259" key="5">
    <source>
        <dbReference type="Pfam" id="PF13579"/>
    </source>
</evidence>
<evidence type="ECO:0000313" key="6">
    <source>
        <dbReference type="EMBL" id="TWT72520.1"/>
    </source>
</evidence>
<dbReference type="EMBL" id="SJPL01000001">
    <property type="protein sequence ID" value="TWT72520.1"/>
    <property type="molecule type" value="Genomic_DNA"/>
</dbReference>
<dbReference type="PANTHER" id="PTHR12526">
    <property type="entry name" value="GLYCOSYLTRANSFERASE"/>
    <property type="match status" value="1"/>
</dbReference>
<dbReference type="InterPro" id="IPR001296">
    <property type="entry name" value="Glyco_trans_1"/>
</dbReference>
<dbReference type="Pfam" id="PF13579">
    <property type="entry name" value="Glyco_trans_4_4"/>
    <property type="match status" value="1"/>
</dbReference>
<feature type="domain" description="Glycosyl transferase family 1" evidence="4">
    <location>
        <begin position="203"/>
        <end position="360"/>
    </location>
</feature>
<dbReference type="AlphaFoldDB" id="A0A5C5YAW7"/>
<accession>A0A5C5YAW7</accession>
<evidence type="ECO:0000259" key="4">
    <source>
        <dbReference type="Pfam" id="PF00534"/>
    </source>
</evidence>
<dbReference type="GO" id="GO:0047265">
    <property type="term" value="F:poly(glycerol-phosphate) alpha-glucosyltransferase activity"/>
    <property type="evidence" value="ECO:0007669"/>
    <property type="project" value="UniProtKB-EC"/>
</dbReference>
<reference evidence="6 7" key="1">
    <citation type="submission" date="2019-02" db="EMBL/GenBank/DDBJ databases">
        <title>Deep-cultivation of Planctomycetes and their phenomic and genomic characterization uncovers novel biology.</title>
        <authorList>
            <person name="Wiegand S."/>
            <person name="Jogler M."/>
            <person name="Boedeker C."/>
            <person name="Pinto D."/>
            <person name="Vollmers J."/>
            <person name="Rivas-Marin E."/>
            <person name="Kohn T."/>
            <person name="Peeters S.H."/>
            <person name="Heuer A."/>
            <person name="Rast P."/>
            <person name="Oberbeckmann S."/>
            <person name="Bunk B."/>
            <person name="Jeske O."/>
            <person name="Meyerdierks A."/>
            <person name="Storesund J.E."/>
            <person name="Kallscheuer N."/>
            <person name="Luecker S."/>
            <person name="Lage O.M."/>
            <person name="Pohl T."/>
            <person name="Merkel B.J."/>
            <person name="Hornburger P."/>
            <person name="Mueller R.-W."/>
            <person name="Bruemmer F."/>
            <person name="Labrenz M."/>
            <person name="Spormann A.M."/>
            <person name="Op Den Camp H."/>
            <person name="Overmann J."/>
            <person name="Amann R."/>
            <person name="Jetten M.S.M."/>
            <person name="Mascher T."/>
            <person name="Medema M.H."/>
            <person name="Devos D.P."/>
            <person name="Kaster A.-K."/>
            <person name="Ovreas L."/>
            <person name="Rohde M."/>
            <person name="Galperin M.Y."/>
            <person name="Jogler C."/>
        </authorList>
    </citation>
    <scope>NUCLEOTIDE SEQUENCE [LARGE SCALE GENOMIC DNA]</scope>
    <source>
        <strain evidence="6 7">Pan14r</strain>
    </source>
</reference>
<name>A0A5C5YAW7_9PLAN</name>
<evidence type="ECO:0000256" key="3">
    <source>
        <dbReference type="ARBA" id="ARBA00022679"/>
    </source>
</evidence>
<evidence type="ECO:0000256" key="1">
    <source>
        <dbReference type="ARBA" id="ARBA00009481"/>
    </source>
</evidence>
<dbReference type="SUPFAM" id="SSF53756">
    <property type="entry name" value="UDP-Glycosyltransferase/glycogen phosphorylase"/>
    <property type="match status" value="1"/>
</dbReference>
<dbReference type="Pfam" id="PF00534">
    <property type="entry name" value="Glycos_transf_1"/>
    <property type="match status" value="1"/>
</dbReference>
<feature type="domain" description="Glycosyltransferase subfamily 4-like N-terminal" evidence="5">
    <location>
        <begin position="64"/>
        <end position="185"/>
    </location>
</feature>
<dbReference type="PANTHER" id="PTHR12526:SF640">
    <property type="entry name" value="COLANIC ACID BIOSYNTHESIS GLYCOSYLTRANSFERASE WCAL-RELATED"/>
    <property type="match status" value="1"/>
</dbReference>
<dbReference type="CDD" id="cd03801">
    <property type="entry name" value="GT4_PimA-like"/>
    <property type="match status" value="1"/>
</dbReference>
<dbReference type="EC" id="2.4.1.52" evidence="6"/>
<comment type="caution">
    <text evidence="6">The sequence shown here is derived from an EMBL/GenBank/DDBJ whole genome shotgun (WGS) entry which is preliminary data.</text>
</comment>
<dbReference type="Gene3D" id="3.40.50.2000">
    <property type="entry name" value="Glycogen Phosphorylase B"/>
    <property type="match status" value="2"/>
</dbReference>
<keyword evidence="2 6" id="KW-0328">Glycosyltransferase</keyword>